<feature type="signal peptide" evidence="2">
    <location>
        <begin position="1"/>
        <end position="20"/>
    </location>
</feature>
<evidence type="ECO:0000256" key="1">
    <source>
        <dbReference type="SAM" id="MobiDB-lite"/>
    </source>
</evidence>
<organism evidence="3">
    <name type="scientific">Colletotrichum fructicola (strain Nara gc5)</name>
    <name type="common">Anthracnose fungus</name>
    <name type="synonym">Colletotrichum gloeosporioides (strain Nara gc5)</name>
    <dbReference type="NCBI Taxonomy" id="1213859"/>
    <lineage>
        <taxon>Eukaryota</taxon>
        <taxon>Fungi</taxon>
        <taxon>Dikarya</taxon>
        <taxon>Ascomycota</taxon>
        <taxon>Pezizomycotina</taxon>
        <taxon>Sordariomycetes</taxon>
        <taxon>Hypocreomycetidae</taxon>
        <taxon>Glomerellales</taxon>
        <taxon>Glomerellaceae</taxon>
        <taxon>Colletotrichum</taxon>
        <taxon>Colletotrichum gloeosporioides species complex</taxon>
    </lineage>
</organism>
<evidence type="ECO:0000313" key="3">
    <source>
        <dbReference type="EMBL" id="ELA38467.1"/>
    </source>
</evidence>
<sequence length="144" mass="14588">MVRALLIAALASAALGITLGDPALAVPAQADDAAIPDATEWTSLDNGDEGGVGGGVGDVSEPKLPAQRRAVDTGNLDTSALDTSSLDTDSLNTALNIDSLNTESLDTSSLNTDSFTSTLPTSTNIKRRSALLDGVKYAVLGGDE</sequence>
<protein>
    <submittedName>
        <fullName evidence="3">Uncharacterized protein</fullName>
    </submittedName>
</protein>
<proteinExistence type="predicted"/>
<evidence type="ECO:0000256" key="2">
    <source>
        <dbReference type="SAM" id="SignalP"/>
    </source>
</evidence>
<dbReference type="HOGENOM" id="CLU_1825138_0_0_1"/>
<accession>L2GIK0</accession>
<reference evidence="3" key="1">
    <citation type="submission" date="2012-08" db="EMBL/GenBank/DDBJ databases">
        <title>Genome analysis of Colletotrichum orbiculare and Colletotrichum fructicola.</title>
        <authorList>
            <person name="Gan P.H.P."/>
            <person name="Ikeda K."/>
            <person name="Irieda H."/>
            <person name="Narusaka M."/>
            <person name="O'Connell R.J."/>
            <person name="Narusaka Y."/>
            <person name="Takano Y."/>
            <person name="Kubo Y."/>
            <person name="Shirasu K."/>
        </authorList>
    </citation>
    <scope>NUCLEOTIDE SEQUENCE</scope>
    <source>
        <strain evidence="3">Nara gc5</strain>
    </source>
</reference>
<dbReference type="EMBL" id="KB020207">
    <property type="protein sequence ID" value="ELA38467.1"/>
    <property type="molecule type" value="Genomic_DNA"/>
</dbReference>
<feature type="region of interest" description="Disordered" evidence="1">
    <location>
        <begin position="40"/>
        <end position="78"/>
    </location>
</feature>
<name>L2GIK0_COLFN</name>
<feature type="chain" id="PRO_5003959720" evidence="2">
    <location>
        <begin position="21"/>
        <end position="144"/>
    </location>
</feature>
<keyword evidence="2" id="KW-0732">Signal</keyword>
<gene>
    <name evidence="3" type="ORF">CGGC5_2554</name>
</gene>
<dbReference type="AlphaFoldDB" id="L2GIK0"/>